<evidence type="ECO:0000313" key="3">
    <source>
        <dbReference type="EMBL" id="SQB42106.1"/>
    </source>
</evidence>
<sequence>MSDRIFAGIWLLLCVAGLFIAWQIQSEYSYEPVGPRPFPLGIIGLMALCALALLLRHPDTVSWPHHHVLQKLLTMVIVLLMYAWGFEWLGFPVATAILTLVIGILFGATIPAAGISGAVLGILLWYAFDRLLDVTLPLRRLAELTEKRWIPGYIFLRVLRWQ</sequence>
<dbReference type="Pfam" id="PF07331">
    <property type="entry name" value="TctB"/>
    <property type="match status" value="1"/>
</dbReference>
<dbReference type="InterPro" id="IPR009936">
    <property type="entry name" value="DUF1468"/>
</dbReference>
<evidence type="ECO:0000259" key="2">
    <source>
        <dbReference type="Pfam" id="PF07331"/>
    </source>
</evidence>
<protein>
    <submittedName>
        <fullName evidence="3">Tripartite tricarboxylate transporter TctB family</fullName>
    </submittedName>
</protein>
<keyword evidence="1" id="KW-0812">Transmembrane</keyword>
<proteinExistence type="predicted"/>
<keyword evidence="1" id="KW-0472">Membrane</keyword>
<dbReference type="EMBL" id="UAVY01000011">
    <property type="protein sequence ID" value="SQB42106.1"/>
    <property type="molecule type" value="Genomic_DNA"/>
</dbReference>
<name>A0A2X2WM55_CITKO</name>
<dbReference type="Proteomes" id="UP000251584">
    <property type="component" value="Unassembled WGS sequence"/>
</dbReference>
<feature type="domain" description="DUF1468" evidence="2">
    <location>
        <begin position="5"/>
        <end position="137"/>
    </location>
</feature>
<feature type="transmembrane region" description="Helical" evidence="1">
    <location>
        <begin position="97"/>
        <end position="128"/>
    </location>
</feature>
<gene>
    <name evidence="3" type="ORF">NCTC10786_06316</name>
</gene>
<evidence type="ECO:0000256" key="1">
    <source>
        <dbReference type="SAM" id="Phobius"/>
    </source>
</evidence>
<feature type="transmembrane region" description="Helical" evidence="1">
    <location>
        <begin position="37"/>
        <end position="56"/>
    </location>
</feature>
<evidence type="ECO:0000313" key="4">
    <source>
        <dbReference type="Proteomes" id="UP000251584"/>
    </source>
</evidence>
<organism evidence="3 4">
    <name type="scientific">Citrobacter koseri</name>
    <name type="common">Citrobacter diversus</name>
    <dbReference type="NCBI Taxonomy" id="545"/>
    <lineage>
        <taxon>Bacteria</taxon>
        <taxon>Pseudomonadati</taxon>
        <taxon>Pseudomonadota</taxon>
        <taxon>Gammaproteobacteria</taxon>
        <taxon>Enterobacterales</taxon>
        <taxon>Enterobacteriaceae</taxon>
        <taxon>Citrobacter</taxon>
    </lineage>
</organism>
<accession>A0A2X2WM55</accession>
<reference evidence="3 4" key="1">
    <citation type="submission" date="2018-06" db="EMBL/GenBank/DDBJ databases">
        <authorList>
            <consortium name="Pathogen Informatics"/>
            <person name="Doyle S."/>
        </authorList>
    </citation>
    <scope>NUCLEOTIDE SEQUENCE [LARGE SCALE GENOMIC DNA]</scope>
    <source>
        <strain evidence="3 4">NCTC10786</strain>
    </source>
</reference>
<keyword evidence="1" id="KW-1133">Transmembrane helix</keyword>
<dbReference type="AlphaFoldDB" id="A0A2X2WM55"/>